<dbReference type="EMBL" id="JAWSTH010000038">
    <property type="protein sequence ID" value="MDW5595669.1"/>
    <property type="molecule type" value="Genomic_DNA"/>
</dbReference>
<accession>A0ABU4HUF5</accession>
<gene>
    <name evidence="2" type="ORF">R7226_15065</name>
</gene>
<evidence type="ECO:0000313" key="3">
    <source>
        <dbReference type="Proteomes" id="UP001284601"/>
    </source>
</evidence>
<organism evidence="2 3">
    <name type="scientific">Conexibacter stalactiti</name>
    <dbReference type="NCBI Taxonomy" id="1940611"/>
    <lineage>
        <taxon>Bacteria</taxon>
        <taxon>Bacillati</taxon>
        <taxon>Actinomycetota</taxon>
        <taxon>Thermoleophilia</taxon>
        <taxon>Solirubrobacterales</taxon>
        <taxon>Conexibacteraceae</taxon>
        <taxon>Conexibacter</taxon>
    </lineage>
</organism>
<name>A0ABU4HUF5_9ACTN</name>
<dbReference type="Proteomes" id="UP001284601">
    <property type="component" value="Unassembled WGS sequence"/>
</dbReference>
<reference evidence="3" key="1">
    <citation type="submission" date="2023-07" db="EMBL/GenBank/DDBJ databases">
        <title>Conexibacter stalactiti sp. nov., isolated from stalactites in a lava cave and emended description of the genus Conexibacter.</title>
        <authorList>
            <person name="Lee S.D."/>
        </authorList>
    </citation>
    <scope>NUCLEOTIDE SEQUENCE [LARGE SCALE GENOMIC DNA]</scope>
    <source>
        <strain evidence="3">KCTC 39840</strain>
    </source>
</reference>
<dbReference type="Pfam" id="PF04411">
    <property type="entry name" value="PDDEXK_7"/>
    <property type="match status" value="1"/>
</dbReference>
<dbReference type="InterPro" id="IPR007505">
    <property type="entry name" value="PDDEXK_7"/>
</dbReference>
<evidence type="ECO:0000259" key="1">
    <source>
        <dbReference type="Pfam" id="PF09823"/>
    </source>
</evidence>
<evidence type="ECO:0000313" key="2">
    <source>
        <dbReference type="EMBL" id="MDW5595669.1"/>
    </source>
</evidence>
<feature type="domain" description="DUF2357" evidence="1">
    <location>
        <begin position="84"/>
        <end position="333"/>
    </location>
</feature>
<keyword evidence="3" id="KW-1185">Reference proteome</keyword>
<dbReference type="InterPro" id="IPR018633">
    <property type="entry name" value="DUF2357"/>
</dbReference>
<proteinExistence type="predicted"/>
<dbReference type="Pfam" id="PF09823">
    <property type="entry name" value="DUF2357"/>
    <property type="match status" value="1"/>
</dbReference>
<sequence length="751" mass="84711">MSDSAVLRLLDRRGRSVGRLVISTRPRSNHRIFDVSGTPGHVRSAPAVEVEEGARYRYKLELEGVGFSVGPEELFDPDDETGLTGRLNTGQAVGEVEVTVERTLARERWTARAGLTVRPRKLDADAFFAMQRDIADVAVELLHQGFAPSAGRYKPLADRKPQLLYQQFALLSLHLFDRDLYEALRRIVAHPHRSWRSVLEPHALGTAMRGGAWLGTSLAGPGPRTALPASALVPSVPRGMYVERSESTSDNVPNRYVRFVLERWRALAVATREAIERQRLGRAPARRGRSQVARAIELLDELLAHPSLREVGSLAAFPQGNQVLLKHDGYRQVAAAAAIIEASLGLDMTVEDPFVVSQRNVDTLYEYWCFMQLAEQVGDICGQPRTRELFQTDDGEMSLKLKRGLRSQLKFEHVVQGRVIEAELFFNRYFTPRSPTFRSWTRRMNPDCSLLLRTMTEDGGARREWWVHFDAKYRVRLDASDASSSAGGEGGKSTREDAVAADLLKMHAYRDGIRNSAAAFVLFPGRGRLEYRFAESEILPSLGAFPLVPDRSRNASRALREFLVHLFEHVADRASRLDRARYWSDVTYGSDQPVPPSVSASEFLERPPADSAVLLGYVRGKRHRRWIEEARLYNVRGGRRRGAIADGAIELDARLLLLYGSRSARHPPALFRRVSHWQAVSRETMRSRGYPQPRGDAYLCCAIERLPDQPTWLSRIDIRRLIEETHRDGRHLFGSPTCTTWLEVLRAADPD</sequence>
<comment type="caution">
    <text evidence="2">The sequence shown here is derived from an EMBL/GenBank/DDBJ whole genome shotgun (WGS) entry which is preliminary data.</text>
</comment>
<protein>
    <submittedName>
        <fullName evidence="2">DUF2357 domain-containing protein</fullName>
    </submittedName>
</protein>
<dbReference type="RefSeq" id="WP_318598004.1">
    <property type="nucleotide sequence ID" value="NZ_JAWSTH010000038.1"/>
</dbReference>